<gene>
    <name evidence="1" type="ORF">B0537_14475</name>
</gene>
<dbReference type="Proteomes" id="UP000189464">
    <property type="component" value="Chromosome"/>
</dbReference>
<organism evidence="1 2">
    <name type="scientific">Desulforamulus ferrireducens</name>
    <dbReference type="NCBI Taxonomy" id="1833852"/>
    <lineage>
        <taxon>Bacteria</taxon>
        <taxon>Bacillati</taxon>
        <taxon>Bacillota</taxon>
        <taxon>Clostridia</taxon>
        <taxon>Eubacteriales</taxon>
        <taxon>Peptococcaceae</taxon>
        <taxon>Desulforamulus</taxon>
    </lineage>
</organism>
<proteinExistence type="predicted"/>
<dbReference type="KEGG" id="dfg:B0537_14475"/>
<evidence type="ECO:0000313" key="2">
    <source>
        <dbReference type="Proteomes" id="UP000189464"/>
    </source>
</evidence>
<dbReference type="RefSeq" id="WP_077715211.1">
    <property type="nucleotide sequence ID" value="NZ_CP019698.1"/>
</dbReference>
<accession>A0A1S6IZH8</accession>
<dbReference type="InterPro" id="IPR020256">
    <property type="entry name" value="Spore_coat_CotJA"/>
</dbReference>
<name>A0A1S6IZH8_9FIRM</name>
<protein>
    <recommendedName>
        <fullName evidence="3">Spore coat associated protein CotJA</fullName>
    </recommendedName>
</protein>
<keyword evidence="2" id="KW-1185">Reference proteome</keyword>
<dbReference type="OrthoDB" id="9800571at2"/>
<dbReference type="EMBL" id="CP019698">
    <property type="protein sequence ID" value="AQS60178.1"/>
    <property type="molecule type" value="Genomic_DNA"/>
</dbReference>
<evidence type="ECO:0000313" key="1">
    <source>
        <dbReference type="EMBL" id="AQS60178.1"/>
    </source>
</evidence>
<dbReference type="STRING" id="1833852.B0537_14475"/>
<dbReference type="Pfam" id="PF11007">
    <property type="entry name" value="CotJA"/>
    <property type="match status" value="1"/>
</dbReference>
<evidence type="ECO:0008006" key="3">
    <source>
        <dbReference type="Google" id="ProtNLM"/>
    </source>
</evidence>
<sequence>MFRDDKKVAQATAQAAPMMGPLGGLGGMPYAGHPGISPYQPLPGMQPQGFPESSCPGMELARAYICIQRFGPVYDFAKALEVGTLFPELFRPYRPNK</sequence>
<reference evidence="1 2" key="1">
    <citation type="journal article" date="2016" name="Int. J. Syst. Evol. Microbiol.">
        <title>Desulfotomaculum ferrireducens sp. nov., a moderately thermophilic sulfate-reducing and dissimilatory Fe(III)-reducing bacterium isolated from compost.</title>
        <authorList>
            <person name="Yang G."/>
            <person name="Guo J."/>
            <person name="Zhuang L."/>
            <person name="Yuan Y."/>
            <person name="Zhou S."/>
        </authorList>
    </citation>
    <scope>NUCLEOTIDE SEQUENCE [LARGE SCALE GENOMIC DNA]</scope>
    <source>
        <strain evidence="1 2">GSS09</strain>
    </source>
</reference>
<dbReference type="AlphaFoldDB" id="A0A1S6IZH8"/>